<feature type="repeat" description="ANK" evidence="3">
    <location>
        <begin position="76"/>
        <end position="108"/>
    </location>
</feature>
<evidence type="ECO:0000313" key="7">
    <source>
        <dbReference type="EMBL" id="SZX67857.1"/>
    </source>
</evidence>
<dbReference type="InterPro" id="IPR001841">
    <property type="entry name" value="Znf_RING"/>
</dbReference>
<dbReference type="PROSITE" id="PS50088">
    <property type="entry name" value="ANK_REPEAT"/>
    <property type="match status" value="3"/>
</dbReference>
<dbReference type="Gene3D" id="1.25.40.20">
    <property type="entry name" value="Ankyrin repeat-containing domain"/>
    <property type="match status" value="2"/>
</dbReference>
<gene>
    <name evidence="7" type="ORF">BQ4739_LOCUS8204</name>
</gene>
<keyword evidence="8" id="KW-1185">Reference proteome</keyword>
<keyword evidence="4" id="KW-0479">Metal-binding</keyword>
<dbReference type="SMART" id="SM00248">
    <property type="entry name" value="ANK"/>
    <property type="match status" value="5"/>
</dbReference>
<dbReference type="Gene3D" id="3.30.40.10">
    <property type="entry name" value="Zinc/RING finger domain, C3HC4 (zinc finger)"/>
    <property type="match status" value="1"/>
</dbReference>
<evidence type="ECO:0000256" key="2">
    <source>
        <dbReference type="ARBA" id="ARBA00023043"/>
    </source>
</evidence>
<feature type="domain" description="RING-type" evidence="6">
    <location>
        <begin position="1093"/>
        <end position="1136"/>
    </location>
</feature>
<protein>
    <recommendedName>
        <fullName evidence="6">RING-type domain-containing protein</fullName>
    </recommendedName>
</protein>
<dbReference type="InterPro" id="IPR013083">
    <property type="entry name" value="Znf_RING/FYVE/PHD"/>
</dbReference>
<dbReference type="AlphaFoldDB" id="A0A383VQS5"/>
<dbReference type="Proteomes" id="UP000256970">
    <property type="component" value="Unassembled WGS sequence"/>
</dbReference>
<feature type="compositionally biased region" description="Low complexity" evidence="5">
    <location>
        <begin position="564"/>
        <end position="580"/>
    </location>
</feature>
<dbReference type="PANTHER" id="PTHR24203:SF45">
    <property type="entry name" value="ANKYRIN REPEAT DOMAIN 6"/>
    <property type="match status" value="1"/>
</dbReference>
<feature type="region of interest" description="Disordered" evidence="5">
    <location>
        <begin position="330"/>
        <end position="349"/>
    </location>
</feature>
<dbReference type="PANTHER" id="PTHR24203">
    <property type="entry name" value="ANKYRIN REPEAT FAMILY PROTEIN"/>
    <property type="match status" value="1"/>
</dbReference>
<dbReference type="InterPro" id="IPR002110">
    <property type="entry name" value="Ankyrin_rpt"/>
</dbReference>
<dbReference type="PROSITE" id="PS50089">
    <property type="entry name" value="ZF_RING_2"/>
    <property type="match status" value="1"/>
</dbReference>
<dbReference type="SUPFAM" id="SSF48403">
    <property type="entry name" value="Ankyrin repeat"/>
    <property type="match status" value="1"/>
</dbReference>
<dbReference type="GO" id="GO:0008270">
    <property type="term" value="F:zinc ion binding"/>
    <property type="evidence" value="ECO:0007669"/>
    <property type="project" value="UniProtKB-KW"/>
</dbReference>
<name>A0A383VQS5_TETOB</name>
<evidence type="ECO:0000256" key="4">
    <source>
        <dbReference type="PROSITE-ProRule" id="PRU00175"/>
    </source>
</evidence>
<dbReference type="STRING" id="3088.A0A383VQS5"/>
<dbReference type="Pfam" id="PF12796">
    <property type="entry name" value="Ank_2"/>
    <property type="match status" value="2"/>
</dbReference>
<dbReference type="SUPFAM" id="SSF57850">
    <property type="entry name" value="RING/U-box"/>
    <property type="match status" value="1"/>
</dbReference>
<keyword evidence="2 3" id="KW-0040">ANK repeat</keyword>
<feature type="compositionally biased region" description="Basic and acidic residues" evidence="5">
    <location>
        <begin position="463"/>
        <end position="477"/>
    </location>
</feature>
<feature type="compositionally biased region" description="Low complexity" evidence="5">
    <location>
        <begin position="650"/>
        <end position="685"/>
    </location>
</feature>
<keyword evidence="1" id="KW-0677">Repeat</keyword>
<proteinExistence type="predicted"/>
<dbReference type="Pfam" id="PF13920">
    <property type="entry name" value="zf-C3HC4_3"/>
    <property type="match status" value="1"/>
</dbReference>
<feature type="region of interest" description="Disordered" evidence="5">
    <location>
        <begin position="459"/>
        <end position="486"/>
    </location>
</feature>
<evidence type="ECO:0000256" key="1">
    <source>
        <dbReference type="ARBA" id="ARBA00022737"/>
    </source>
</evidence>
<evidence type="ECO:0000313" key="8">
    <source>
        <dbReference type="Proteomes" id="UP000256970"/>
    </source>
</evidence>
<dbReference type="PROSITE" id="PS50297">
    <property type="entry name" value="ANK_REP_REGION"/>
    <property type="match status" value="3"/>
</dbReference>
<dbReference type="EMBL" id="FNXT01000814">
    <property type="protein sequence ID" value="SZX67857.1"/>
    <property type="molecule type" value="Genomic_DNA"/>
</dbReference>
<sequence>MQTDNSARERLLSAHTGFFSGKKTILHVAAKTGKADVVASVLGPLVDAVTAEIVDGVYPGKAAELLGRTVNQQDSKGRTPLLTACHHGHWDCAEQLLEAASNIFACDKDGNSVLHLAAVGGHAALLEQLLAKAEAQAVTARLAGIVNLSGFSPLHYAAFAGNAACVRQLLAAGVDQLQSSWGEYDRWLVVPPGSTPLHVAAAAHHAGCCLLLLQSYALQLREWLPGEAVPVDPRGRADFRGELPLQLALHSGLPAASQLALCLQPHINILSLFSPQQLDELRQRGPPSLRVLAAAALRGHLLQQLAQQQLLQQEVAMQQQLMQQHQQVRRQQQQRQLAPAGDAGAGSSVAAAAGITDNSVSENNNSSGNSWQRWWRVRTSIDGAAETNKSPAYFGSSAVGAASAAAHNSSFRAQFLKVEDDAGSDSSSRHHSELLQGLHRTPSITLGAMQYAQHASDVEEIAAESRSRGKQGADRPRQAAAAASGQFSSTDAAWHLLAPAGDADHAAAAVAATAPSSATAAAAASSSAAAGASPSPGSSRQLESASSITLGCLDRVWQCKPEEQQQQQQQQQQQPLKQQLHGGNTDKVARQHAAPPPTEAEAGWLSEIEVMQPAQQQQQLQLVSKAEHAASAVEVAAGNVAAPTQLPAASCNSSSSSSPSSSDNSSGMDSKVHHAPGSAGPADAAAASLQTYQHINEHIHRATGDTNGFALMSSPPAVAVAVAAAAAADNACEVQANSSSSSSSSGVCDVAHSDQHTAGKRQQQQWQQLPLLQASSITLAELMRRSDEKAGSSSSCGRRAADASANAIGTAGHRLAASLAAVKAAPMRRKSHRLLNRPPSPQQVLATAGVKGGSCRDWEQLLTPLSWKLYQQQRDAAKSKQAQQQQQIGVGGLSEDVSLKSSQSAAIGSSLAAASSPFANSARSSTAAASSVGSSSSNGAAAAAAMNARSARLACLAAGGRSPHRRSFELPGSAAGGQMSAVFGASKQHVSRMLREAGSIDPRGLYRMMSKGQGRLAVATSLAGALPGCVSEKLVQFVDVSSSMAGLGAAAATGGSGYGATASGRTSVSVSGSADGVGVAVAGSCGSTEGEVCAVCADKLPDVALAGCGHSLCFDCTRTIVGEGVGSRPPLCPFCRRAITGFSVLVPAAACV</sequence>
<feature type="repeat" description="ANK" evidence="3">
    <location>
        <begin position="109"/>
        <end position="130"/>
    </location>
</feature>
<keyword evidence="4" id="KW-0863">Zinc-finger</keyword>
<evidence type="ECO:0000259" key="6">
    <source>
        <dbReference type="PROSITE" id="PS50089"/>
    </source>
</evidence>
<accession>A0A383VQS5</accession>
<feature type="region of interest" description="Disordered" evidence="5">
    <location>
        <begin position="828"/>
        <end position="848"/>
    </location>
</feature>
<reference evidence="7 8" key="1">
    <citation type="submission" date="2016-10" db="EMBL/GenBank/DDBJ databases">
        <authorList>
            <person name="Cai Z."/>
        </authorList>
    </citation>
    <scope>NUCLEOTIDE SEQUENCE [LARGE SCALE GENOMIC DNA]</scope>
</reference>
<organism evidence="7 8">
    <name type="scientific">Tetradesmus obliquus</name>
    <name type="common">Green alga</name>
    <name type="synonym">Acutodesmus obliquus</name>
    <dbReference type="NCBI Taxonomy" id="3088"/>
    <lineage>
        <taxon>Eukaryota</taxon>
        <taxon>Viridiplantae</taxon>
        <taxon>Chlorophyta</taxon>
        <taxon>core chlorophytes</taxon>
        <taxon>Chlorophyceae</taxon>
        <taxon>CS clade</taxon>
        <taxon>Sphaeropleales</taxon>
        <taxon>Scenedesmaceae</taxon>
        <taxon>Tetradesmus</taxon>
    </lineage>
</organism>
<feature type="repeat" description="ANK" evidence="3">
    <location>
        <begin position="149"/>
        <end position="175"/>
    </location>
</feature>
<feature type="region of interest" description="Disordered" evidence="5">
    <location>
        <begin position="736"/>
        <end position="767"/>
    </location>
</feature>
<evidence type="ECO:0000256" key="3">
    <source>
        <dbReference type="PROSITE-ProRule" id="PRU00023"/>
    </source>
</evidence>
<feature type="region of interest" description="Disordered" evidence="5">
    <location>
        <begin position="563"/>
        <end position="599"/>
    </location>
</feature>
<keyword evidence="4" id="KW-0862">Zinc</keyword>
<dbReference type="SMART" id="SM00184">
    <property type="entry name" value="RING"/>
    <property type="match status" value="1"/>
</dbReference>
<feature type="region of interest" description="Disordered" evidence="5">
    <location>
        <begin position="646"/>
        <end position="685"/>
    </location>
</feature>
<dbReference type="InterPro" id="IPR036770">
    <property type="entry name" value="Ankyrin_rpt-contain_sf"/>
</dbReference>
<evidence type="ECO:0000256" key="5">
    <source>
        <dbReference type="SAM" id="MobiDB-lite"/>
    </source>
</evidence>